<dbReference type="EMBL" id="JALKHS010000019">
    <property type="protein sequence ID" value="MCK0533265.1"/>
    <property type="molecule type" value="Genomic_DNA"/>
</dbReference>
<evidence type="ECO:0000259" key="2">
    <source>
        <dbReference type="Pfam" id="PF13910"/>
    </source>
</evidence>
<evidence type="ECO:0000256" key="1">
    <source>
        <dbReference type="SAM" id="MobiDB-lite"/>
    </source>
</evidence>
<keyword evidence="5" id="KW-1185">Reference proteome</keyword>
<comment type="caution">
    <text evidence="4">The sequence shown here is derived from an EMBL/GenBank/DDBJ whole genome shotgun (WGS) entry which is preliminary data.</text>
</comment>
<dbReference type="InterPro" id="IPR055804">
    <property type="entry name" value="DUF7380"/>
</dbReference>
<feature type="region of interest" description="Disordered" evidence="1">
    <location>
        <begin position="1"/>
        <end position="29"/>
    </location>
</feature>
<gene>
    <name evidence="4" type="ORF">MU848_16870</name>
</gene>
<organism evidence="4 5">
    <name type="scientific">Sphingobium agri</name>
    <dbReference type="NCBI Taxonomy" id="2933566"/>
    <lineage>
        <taxon>Bacteria</taxon>
        <taxon>Pseudomonadati</taxon>
        <taxon>Pseudomonadota</taxon>
        <taxon>Alphaproteobacteria</taxon>
        <taxon>Sphingomonadales</taxon>
        <taxon>Sphingomonadaceae</taxon>
        <taxon>Sphingobium</taxon>
    </lineage>
</organism>
<dbReference type="Proteomes" id="UP001203512">
    <property type="component" value="Unassembled WGS sequence"/>
</dbReference>
<evidence type="ECO:0000259" key="3">
    <source>
        <dbReference type="Pfam" id="PF24098"/>
    </source>
</evidence>
<evidence type="ECO:0000313" key="5">
    <source>
        <dbReference type="Proteomes" id="UP001203512"/>
    </source>
</evidence>
<feature type="domain" description="DUF7380" evidence="3">
    <location>
        <begin position="29"/>
        <end position="207"/>
    </location>
</feature>
<reference evidence="4 5" key="1">
    <citation type="submission" date="2022-04" db="EMBL/GenBank/DDBJ databases">
        <authorList>
            <person name="Huq M.A."/>
        </authorList>
    </citation>
    <scope>NUCLEOTIDE SEQUENCE [LARGE SCALE GENOMIC DNA]</scope>
    <source>
        <strain evidence="4 5">MAH-33</strain>
    </source>
</reference>
<feature type="compositionally biased region" description="Acidic residues" evidence="1">
    <location>
        <begin position="1"/>
        <end position="16"/>
    </location>
</feature>
<dbReference type="RefSeq" id="WP_196225591.1">
    <property type="nucleotide sequence ID" value="NZ_JALKHS010000019.1"/>
</dbReference>
<dbReference type="InterPro" id="IPR025209">
    <property type="entry name" value="DUF4209"/>
</dbReference>
<name>A0ABT0E1L6_9SPHN</name>
<evidence type="ECO:0000313" key="4">
    <source>
        <dbReference type="EMBL" id="MCK0533265.1"/>
    </source>
</evidence>
<proteinExistence type="predicted"/>
<protein>
    <submittedName>
        <fullName evidence="4">DUF4209 domain-containing protein</fullName>
    </submittedName>
</protein>
<dbReference type="Pfam" id="PF24098">
    <property type="entry name" value="DUF7380"/>
    <property type="match status" value="1"/>
</dbReference>
<accession>A0ABT0E1L6</accession>
<dbReference type="Pfam" id="PF13910">
    <property type="entry name" value="DUF4209"/>
    <property type="match status" value="1"/>
</dbReference>
<feature type="domain" description="DUF4209" evidence="2">
    <location>
        <begin position="521"/>
        <end position="611"/>
    </location>
</feature>
<sequence length="640" mass="71621">MSDDPMDSTDDNDGDPVVDNVNGGQPLYDPVSREDFAAVDLDTLTADLRRLDRHSLVDLFWGKIKDTQDTGDAVAERVYRLVSSLIGLHLRVEAEGDPFGLQWQSETRRTALPHDFRGDQSEVLADLAPTIGHPTLRARFADVAYETGVRRAGRTAIEAYCEVARRFADGSAELQFPEMETRAMDCVKPLERCFMINARIAKRGTLVEPLPETVRFAFAHALDARAYFPLTQIGRRVLQARLIPADEVAAAAADLAASALPNDYCLAVKECWQLAADAYDRAGDAEASREASIKAIEQTFAMVDSVSQSSAKAHWVKETLREFRALGGVPERVTEMRRRLRELQDMSLDEFGSFAVPLDGIDELRVKTFDEFKALSLSDAMRAMVGFSIPDDVEELKAAVLKQSREFPLSNMFGASYADHEGREVARGPSLDSQEEPSEAWYKEHGIRHLGITRRYRVHGNIEPARQAVLERYSVNEQHLLPIVQLSSFIPAGHHHIFSIGFARLWQGDYATATHLLIPQIENSLRHILQMAGRDASKIEEDGIEGDRPLNVLLTFYRADLEAILDKNIVWQIDSLLNFRPGPALRNELAHGKLTWSEFYADEAIIACWMVYMLTLAPILRYWDGHVAPALEAMTSSGEI</sequence>